<organism evidence="11 12">
    <name type="scientific">candidate division CSSED10-310 bacterium</name>
    <dbReference type="NCBI Taxonomy" id="2855610"/>
    <lineage>
        <taxon>Bacteria</taxon>
        <taxon>Bacteria division CSSED10-310</taxon>
    </lineage>
</organism>
<evidence type="ECO:0000256" key="1">
    <source>
        <dbReference type="ARBA" id="ARBA00022490"/>
    </source>
</evidence>
<protein>
    <recommendedName>
        <fullName evidence="9">Phosphopantetheine adenylyltransferase</fullName>
        <ecNumber evidence="9">2.7.7.3</ecNumber>
    </recommendedName>
    <alternativeName>
        <fullName evidence="9">Dephospho-CoA pyrophosphorylase</fullName>
    </alternativeName>
    <alternativeName>
        <fullName evidence="9">Pantetheine-phosphate adenylyltransferase</fullName>
        <shortName evidence="9">PPAT</shortName>
    </alternativeName>
</protein>
<dbReference type="InterPro" id="IPR004821">
    <property type="entry name" value="Cyt_trans-like"/>
</dbReference>
<evidence type="ECO:0000256" key="3">
    <source>
        <dbReference type="ARBA" id="ARBA00022695"/>
    </source>
</evidence>
<dbReference type="EC" id="2.7.7.3" evidence="9"/>
<comment type="cofactor">
    <cofactor evidence="9">
        <name>Mg(2+)</name>
        <dbReference type="ChEBI" id="CHEBI:18420"/>
    </cofactor>
</comment>
<proteinExistence type="inferred from homology"/>
<evidence type="ECO:0000256" key="5">
    <source>
        <dbReference type="ARBA" id="ARBA00022840"/>
    </source>
</evidence>
<feature type="binding site" evidence="9">
    <location>
        <begin position="14"/>
        <end position="15"/>
    </location>
    <ligand>
        <name>ATP</name>
        <dbReference type="ChEBI" id="CHEBI:30616"/>
    </ligand>
</feature>
<evidence type="ECO:0000313" key="11">
    <source>
        <dbReference type="EMBL" id="MFC1849418.1"/>
    </source>
</evidence>
<dbReference type="SUPFAM" id="SSF52374">
    <property type="entry name" value="Nucleotidylyl transferase"/>
    <property type="match status" value="1"/>
</dbReference>
<dbReference type="NCBIfam" id="TIGR01510">
    <property type="entry name" value="coaD_prev_kdtB"/>
    <property type="match status" value="1"/>
</dbReference>
<comment type="subcellular location">
    <subcellularLocation>
        <location evidence="9">Cytoplasm</location>
    </subcellularLocation>
</comment>
<gene>
    <name evidence="9 11" type="primary">coaD</name>
    <name evidence="11" type="ORF">ACFL27_04330</name>
</gene>
<accession>A0ABV6YTK9</accession>
<dbReference type="PRINTS" id="PR01020">
    <property type="entry name" value="LPSBIOSNTHSS"/>
</dbReference>
<comment type="function">
    <text evidence="9">Reversibly transfers an adenylyl group from ATP to 4'-phosphopantetheine, yielding dephospho-CoA (dPCoA) and pyrophosphate.</text>
</comment>
<feature type="domain" description="Cytidyltransferase-like" evidence="10">
    <location>
        <begin position="10"/>
        <end position="138"/>
    </location>
</feature>
<comment type="catalytic activity">
    <reaction evidence="8 9">
        <text>(R)-4'-phosphopantetheine + ATP + H(+) = 3'-dephospho-CoA + diphosphate</text>
        <dbReference type="Rhea" id="RHEA:19801"/>
        <dbReference type="ChEBI" id="CHEBI:15378"/>
        <dbReference type="ChEBI" id="CHEBI:30616"/>
        <dbReference type="ChEBI" id="CHEBI:33019"/>
        <dbReference type="ChEBI" id="CHEBI:57328"/>
        <dbReference type="ChEBI" id="CHEBI:61723"/>
        <dbReference type="EC" id="2.7.7.3"/>
    </reaction>
</comment>
<feature type="site" description="Transition state stabilizer" evidence="9">
    <location>
        <position position="22"/>
    </location>
</feature>
<dbReference type="Proteomes" id="UP001594351">
    <property type="component" value="Unassembled WGS sequence"/>
</dbReference>
<evidence type="ECO:0000256" key="2">
    <source>
        <dbReference type="ARBA" id="ARBA00022679"/>
    </source>
</evidence>
<evidence type="ECO:0000256" key="8">
    <source>
        <dbReference type="ARBA" id="ARBA00029346"/>
    </source>
</evidence>
<keyword evidence="2 9" id="KW-0808">Transferase</keyword>
<dbReference type="InterPro" id="IPR001980">
    <property type="entry name" value="PPAT"/>
</dbReference>
<evidence type="ECO:0000256" key="6">
    <source>
        <dbReference type="ARBA" id="ARBA00022842"/>
    </source>
</evidence>
<feature type="binding site" evidence="9">
    <location>
        <position position="14"/>
    </location>
    <ligand>
        <name>substrate</name>
    </ligand>
</feature>
<dbReference type="Gene3D" id="3.40.50.620">
    <property type="entry name" value="HUPs"/>
    <property type="match status" value="1"/>
</dbReference>
<name>A0ABV6YTK9_UNCC1</name>
<feature type="binding site" evidence="9">
    <location>
        <begin position="128"/>
        <end position="134"/>
    </location>
    <ligand>
        <name>ATP</name>
        <dbReference type="ChEBI" id="CHEBI:30616"/>
    </ligand>
</feature>
<evidence type="ECO:0000256" key="7">
    <source>
        <dbReference type="ARBA" id="ARBA00022993"/>
    </source>
</evidence>
<dbReference type="PANTHER" id="PTHR21342">
    <property type="entry name" value="PHOSPHOPANTETHEINE ADENYLYLTRANSFERASE"/>
    <property type="match status" value="1"/>
</dbReference>
<feature type="binding site" evidence="9">
    <location>
        <position position="78"/>
    </location>
    <ligand>
        <name>substrate</name>
    </ligand>
</feature>
<keyword evidence="5 9" id="KW-0067">ATP-binding</keyword>
<dbReference type="Pfam" id="PF01467">
    <property type="entry name" value="CTP_transf_like"/>
    <property type="match status" value="1"/>
</dbReference>
<comment type="subunit">
    <text evidence="9">Homohexamer.</text>
</comment>
<evidence type="ECO:0000313" key="12">
    <source>
        <dbReference type="Proteomes" id="UP001594351"/>
    </source>
</evidence>
<feature type="binding site" evidence="9">
    <location>
        <position position="92"/>
    </location>
    <ligand>
        <name>substrate</name>
    </ligand>
</feature>
<keyword evidence="6 9" id="KW-0460">Magnesium</keyword>
<comment type="pathway">
    <text evidence="9">Cofactor biosynthesis; coenzyme A biosynthesis; CoA from (R)-pantothenate: step 4/5.</text>
</comment>
<dbReference type="InterPro" id="IPR014729">
    <property type="entry name" value="Rossmann-like_a/b/a_fold"/>
</dbReference>
<feature type="binding site" evidence="9">
    <location>
        <position position="103"/>
    </location>
    <ligand>
        <name>ATP</name>
        <dbReference type="ChEBI" id="CHEBI:30616"/>
    </ligand>
</feature>
<dbReference type="NCBIfam" id="TIGR00125">
    <property type="entry name" value="cyt_tran_rel"/>
    <property type="match status" value="1"/>
</dbReference>
<feature type="binding site" evidence="9">
    <location>
        <position position="46"/>
    </location>
    <ligand>
        <name>substrate</name>
    </ligand>
</feature>
<keyword evidence="7 9" id="KW-0173">Coenzyme A biosynthesis</keyword>
<dbReference type="CDD" id="cd02163">
    <property type="entry name" value="PPAT"/>
    <property type="match status" value="1"/>
</dbReference>
<dbReference type="HAMAP" id="MF_00151">
    <property type="entry name" value="PPAT_bact"/>
    <property type="match status" value="1"/>
</dbReference>
<dbReference type="GO" id="GO:0004595">
    <property type="term" value="F:pantetheine-phosphate adenylyltransferase activity"/>
    <property type="evidence" value="ECO:0007669"/>
    <property type="project" value="UniProtKB-EC"/>
</dbReference>
<evidence type="ECO:0000259" key="10">
    <source>
        <dbReference type="Pfam" id="PF01467"/>
    </source>
</evidence>
<dbReference type="EMBL" id="JBHPBY010000037">
    <property type="protein sequence ID" value="MFC1849418.1"/>
    <property type="molecule type" value="Genomic_DNA"/>
</dbReference>
<dbReference type="PANTHER" id="PTHR21342:SF1">
    <property type="entry name" value="PHOSPHOPANTETHEINE ADENYLYLTRANSFERASE"/>
    <property type="match status" value="1"/>
</dbReference>
<comment type="caution">
    <text evidence="11">The sequence shown here is derived from an EMBL/GenBank/DDBJ whole genome shotgun (WGS) entry which is preliminary data.</text>
</comment>
<feature type="binding site" evidence="9">
    <location>
        <position position="22"/>
    </location>
    <ligand>
        <name>ATP</name>
        <dbReference type="ChEBI" id="CHEBI:30616"/>
    </ligand>
</feature>
<keyword evidence="4 9" id="KW-0547">Nucleotide-binding</keyword>
<keyword evidence="3 9" id="KW-0548">Nucleotidyltransferase</keyword>
<feature type="binding site" evidence="9">
    <location>
        <begin position="93"/>
        <end position="95"/>
    </location>
    <ligand>
        <name>ATP</name>
        <dbReference type="ChEBI" id="CHEBI:30616"/>
    </ligand>
</feature>
<keyword evidence="1 9" id="KW-0963">Cytoplasm</keyword>
<reference evidence="11 12" key="1">
    <citation type="submission" date="2024-09" db="EMBL/GenBank/DDBJ databases">
        <title>Laminarin stimulates single cell rates of sulfate reduction while oxygen inhibits transcriptomic activity in coastal marine sediment.</title>
        <authorList>
            <person name="Lindsay M."/>
            <person name="Orcutt B."/>
            <person name="Emerson D."/>
            <person name="Stepanauskas R."/>
            <person name="D'Angelo T."/>
        </authorList>
    </citation>
    <scope>NUCLEOTIDE SEQUENCE [LARGE SCALE GENOMIC DNA]</scope>
    <source>
        <strain evidence="11">SAG AM-311-K15</strain>
    </source>
</reference>
<evidence type="ECO:0000256" key="9">
    <source>
        <dbReference type="HAMAP-Rule" id="MF_00151"/>
    </source>
</evidence>
<keyword evidence="12" id="KW-1185">Reference proteome</keyword>
<sequence length="166" mass="18673">MEKARIRRAIYPGTFDPITNGHLDIVDRALQVFDSLIVAVAQNSSKSTLFTAPERSALINEVVGDRQNVTVEIFKGLLVDFAFKNKCCVIIRGIRAVSDFEYEFQMALMNRRLNQEIETVFMTPQEEYSFLSSGLVKEVCALGGSLKGLVPDIVEKELIQRLAQTR</sequence>
<evidence type="ECO:0000256" key="4">
    <source>
        <dbReference type="ARBA" id="ARBA00022741"/>
    </source>
</evidence>
<comment type="similarity">
    <text evidence="9">Belongs to the bacterial CoaD family.</text>
</comment>